<dbReference type="AlphaFoldDB" id="A0A915KRF6"/>
<protein>
    <submittedName>
        <fullName evidence="2">Uncharacterized protein</fullName>
    </submittedName>
</protein>
<sequence length="98" mass="11815">MLDEKVFSEANAADSNFLYLLDECSAMWRWCHNMKQVENNNCTEIDMIVEKFFLTTIPYGGTKRNDMTERKRKKEKFSFHWLEVTVGHFLENCSYRFR</sequence>
<evidence type="ECO:0000313" key="1">
    <source>
        <dbReference type="Proteomes" id="UP000887565"/>
    </source>
</evidence>
<dbReference type="Proteomes" id="UP000887565">
    <property type="component" value="Unplaced"/>
</dbReference>
<reference evidence="2" key="1">
    <citation type="submission" date="2022-11" db="UniProtKB">
        <authorList>
            <consortium name="WormBaseParasite"/>
        </authorList>
    </citation>
    <scope>IDENTIFICATION</scope>
</reference>
<accession>A0A915KRF6</accession>
<name>A0A915KRF6_ROMCU</name>
<proteinExistence type="predicted"/>
<evidence type="ECO:0000313" key="2">
    <source>
        <dbReference type="WBParaSite" id="nRc.2.0.1.t40263-RA"/>
    </source>
</evidence>
<dbReference type="WBParaSite" id="nRc.2.0.1.t40263-RA">
    <property type="protein sequence ID" value="nRc.2.0.1.t40263-RA"/>
    <property type="gene ID" value="nRc.2.0.1.g40263"/>
</dbReference>
<keyword evidence="1" id="KW-1185">Reference proteome</keyword>
<organism evidence="1 2">
    <name type="scientific">Romanomermis culicivorax</name>
    <name type="common">Nematode worm</name>
    <dbReference type="NCBI Taxonomy" id="13658"/>
    <lineage>
        <taxon>Eukaryota</taxon>
        <taxon>Metazoa</taxon>
        <taxon>Ecdysozoa</taxon>
        <taxon>Nematoda</taxon>
        <taxon>Enoplea</taxon>
        <taxon>Dorylaimia</taxon>
        <taxon>Mermithida</taxon>
        <taxon>Mermithoidea</taxon>
        <taxon>Mermithidae</taxon>
        <taxon>Romanomermis</taxon>
    </lineage>
</organism>